<dbReference type="PROSITE" id="PS51186">
    <property type="entry name" value="GNAT"/>
    <property type="match status" value="1"/>
</dbReference>
<keyword evidence="3" id="KW-1185">Reference proteome</keyword>
<proteinExistence type="predicted"/>
<evidence type="ECO:0000313" key="3">
    <source>
        <dbReference type="Proteomes" id="UP000318380"/>
    </source>
</evidence>
<gene>
    <name evidence="2" type="ORF">FB561_0187</name>
</gene>
<dbReference type="InterPro" id="IPR016181">
    <property type="entry name" value="Acyl_CoA_acyltransferase"/>
</dbReference>
<dbReference type="SUPFAM" id="SSF55729">
    <property type="entry name" value="Acyl-CoA N-acyltransferases (Nat)"/>
    <property type="match status" value="1"/>
</dbReference>
<protein>
    <submittedName>
        <fullName evidence="2">RimJ/RimL family protein N-acetyltransferase</fullName>
    </submittedName>
</protein>
<dbReference type="GO" id="GO:0016747">
    <property type="term" value="F:acyltransferase activity, transferring groups other than amino-acyl groups"/>
    <property type="evidence" value="ECO:0007669"/>
    <property type="project" value="InterPro"/>
</dbReference>
<name>A0A561BK29_9ACTN</name>
<dbReference type="PANTHER" id="PTHR43792:SF1">
    <property type="entry name" value="N-ACETYLTRANSFERASE DOMAIN-CONTAINING PROTEIN"/>
    <property type="match status" value="1"/>
</dbReference>
<dbReference type="Gene3D" id="3.40.630.30">
    <property type="match status" value="1"/>
</dbReference>
<accession>A0A561BK29</accession>
<dbReference type="AlphaFoldDB" id="A0A561BK29"/>
<dbReference type="EMBL" id="VIVK01000001">
    <property type="protein sequence ID" value="TWD79132.1"/>
    <property type="molecule type" value="Genomic_DNA"/>
</dbReference>
<comment type="caution">
    <text evidence="2">The sequence shown here is derived from an EMBL/GenBank/DDBJ whole genome shotgun (WGS) entry which is preliminary data.</text>
</comment>
<evidence type="ECO:0000313" key="2">
    <source>
        <dbReference type="EMBL" id="TWD79132.1"/>
    </source>
</evidence>
<evidence type="ECO:0000259" key="1">
    <source>
        <dbReference type="PROSITE" id="PS51186"/>
    </source>
</evidence>
<dbReference type="OrthoDB" id="9132139at2"/>
<dbReference type="Proteomes" id="UP000318380">
    <property type="component" value="Unassembled WGS sequence"/>
</dbReference>
<dbReference type="InterPro" id="IPR051531">
    <property type="entry name" value="N-acetyltransferase"/>
</dbReference>
<dbReference type="InterPro" id="IPR000182">
    <property type="entry name" value="GNAT_dom"/>
</dbReference>
<dbReference type="PANTHER" id="PTHR43792">
    <property type="entry name" value="GNAT FAMILY, PUTATIVE (AFU_ORTHOLOGUE AFUA_3G00765)-RELATED-RELATED"/>
    <property type="match status" value="1"/>
</dbReference>
<dbReference type="CDD" id="cd04301">
    <property type="entry name" value="NAT_SF"/>
    <property type="match status" value="1"/>
</dbReference>
<keyword evidence="2" id="KW-0808">Transferase</keyword>
<sequence length="175" mass="19973">MFLTTERLTVRRFRADDAAVFAAYRSLPEVARYQSWDAPYPLDQAIEAVRDFAAGDPDAPGWFQYAIDRDGELIGDIGVNLYDNLRQAELGFTLDPRYQGQGYATEAVGALIDHLFRQRDLHRISAECDARNGPSARLLERLGFRREGRRVENSWFKGEWADDLLFGLLAKDRIS</sequence>
<dbReference type="RefSeq" id="WP_145801988.1">
    <property type="nucleotide sequence ID" value="NZ_VIVK01000001.1"/>
</dbReference>
<reference evidence="2 3" key="1">
    <citation type="submission" date="2019-06" db="EMBL/GenBank/DDBJ databases">
        <title>Sequencing the genomes of 1000 actinobacteria strains.</title>
        <authorList>
            <person name="Klenk H.-P."/>
        </authorList>
    </citation>
    <scope>NUCLEOTIDE SEQUENCE [LARGE SCALE GENOMIC DNA]</scope>
    <source>
        <strain evidence="2 3">DSM 24683</strain>
    </source>
</reference>
<dbReference type="Pfam" id="PF13302">
    <property type="entry name" value="Acetyltransf_3"/>
    <property type="match status" value="1"/>
</dbReference>
<organism evidence="2 3">
    <name type="scientific">Kribbella amoyensis</name>
    <dbReference type="NCBI Taxonomy" id="996641"/>
    <lineage>
        <taxon>Bacteria</taxon>
        <taxon>Bacillati</taxon>
        <taxon>Actinomycetota</taxon>
        <taxon>Actinomycetes</taxon>
        <taxon>Propionibacteriales</taxon>
        <taxon>Kribbellaceae</taxon>
        <taxon>Kribbella</taxon>
    </lineage>
</organism>
<feature type="domain" description="N-acetyltransferase" evidence="1">
    <location>
        <begin position="22"/>
        <end position="171"/>
    </location>
</feature>